<reference evidence="1 2" key="1">
    <citation type="submission" date="2019-03" db="EMBL/GenBank/DDBJ databases">
        <authorList>
            <person name="Kox A.R. M."/>
        </authorList>
    </citation>
    <scope>NUCLEOTIDE SEQUENCE [LARGE SCALE GENOMIC DNA]</scope>
    <source>
        <strain evidence="1">MTUNDRAET4 annotated genome</strain>
    </source>
</reference>
<dbReference type="AlphaFoldDB" id="A0A4V6IMF9"/>
<accession>A0A4V6IMF9</accession>
<name>A0A4V6IMF9_METTU</name>
<gene>
    <name evidence="1" type="ORF">MTUNDRAET4_0990</name>
</gene>
<sequence>MTARSDIIDLALVIHHETKPGMKNEGAILVSDDGDREKAVWLPKAAVEFEITSPDVATVTMPERLAIDKGLV</sequence>
<evidence type="ECO:0000313" key="2">
    <source>
        <dbReference type="Proteomes" id="UP000294360"/>
    </source>
</evidence>
<dbReference type="EMBL" id="LR536450">
    <property type="protein sequence ID" value="VFU07883.1"/>
    <property type="molecule type" value="Genomic_DNA"/>
</dbReference>
<dbReference type="OrthoDB" id="8024304at2"/>
<dbReference type="Proteomes" id="UP000294360">
    <property type="component" value="Chromosome"/>
</dbReference>
<dbReference type="KEGG" id="mtun:MTUNDRAET4_0990"/>
<evidence type="ECO:0000313" key="1">
    <source>
        <dbReference type="EMBL" id="VFU07883.1"/>
    </source>
</evidence>
<proteinExistence type="predicted"/>
<organism evidence="1 2">
    <name type="scientific">Methylocella tundrae</name>
    <dbReference type="NCBI Taxonomy" id="227605"/>
    <lineage>
        <taxon>Bacteria</taxon>
        <taxon>Pseudomonadati</taxon>
        <taxon>Pseudomonadota</taxon>
        <taxon>Alphaproteobacteria</taxon>
        <taxon>Hyphomicrobiales</taxon>
        <taxon>Beijerinckiaceae</taxon>
        <taxon>Methylocella</taxon>
    </lineage>
</organism>
<protein>
    <submittedName>
        <fullName evidence="1">Uncharacterized protein</fullName>
    </submittedName>
</protein>
<dbReference type="RefSeq" id="WP_134487484.1">
    <property type="nucleotide sequence ID" value="NZ_CP139089.1"/>
</dbReference>